<evidence type="ECO:0000313" key="3">
    <source>
        <dbReference type="Proteomes" id="UP000290288"/>
    </source>
</evidence>
<dbReference type="Pfam" id="PF13358">
    <property type="entry name" value="DDE_3"/>
    <property type="match status" value="1"/>
</dbReference>
<evidence type="ECO:0000259" key="1">
    <source>
        <dbReference type="Pfam" id="PF13358"/>
    </source>
</evidence>
<dbReference type="AlphaFoldDB" id="A0A4Q2D6P7"/>
<dbReference type="PANTHER" id="PTHR46564">
    <property type="entry name" value="TRANSPOSASE"/>
    <property type="match status" value="1"/>
</dbReference>
<reference evidence="2 3" key="1">
    <citation type="submission" date="2019-01" db="EMBL/GenBank/DDBJ databases">
        <title>Draft genome sequence of Psathyrella aberdarensis IHI B618.</title>
        <authorList>
            <person name="Buettner E."/>
            <person name="Kellner H."/>
        </authorList>
    </citation>
    <scope>NUCLEOTIDE SEQUENCE [LARGE SCALE GENOMIC DNA]</scope>
    <source>
        <strain evidence="2 3">IHI B618</strain>
    </source>
</reference>
<dbReference type="InterPro" id="IPR036397">
    <property type="entry name" value="RNaseH_sf"/>
</dbReference>
<dbReference type="PANTHER" id="PTHR46564:SF1">
    <property type="entry name" value="TRANSPOSASE"/>
    <property type="match status" value="1"/>
</dbReference>
<gene>
    <name evidence="2" type="ORF">EST38_g10711</name>
</gene>
<protein>
    <recommendedName>
        <fullName evidence="1">Tc1-like transposase DDE domain-containing protein</fullName>
    </recommendedName>
</protein>
<dbReference type="Proteomes" id="UP000290288">
    <property type="component" value="Unassembled WGS sequence"/>
</dbReference>
<name>A0A4Q2D6P7_9AGAR</name>
<sequence>MFLNEYAARLEEFRHLSVHLSTIHWSLKRAGLSIKRVQKLAKERDPVLRANFVHRIGQYNPLCLISIDEVSKDDRTYARLWGRSPVGERAEQHDLFVRKRRFSMCAAMALDEGIKGSFTHNSFYEYLRDDVLPTTTPYPGPWSVLILDNARIHHSEEIHELVHSFGCRIEYLPPYSPDYQPIEQAFLSIKSYLCWIGLGFYT</sequence>
<feature type="domain" description="Tc1-like transposase DDE" evidence="1">
    <location>
        <begin position="64"/>
        <end position="192"/>
    </location>
</feature>
<dbReference type="OrthoDB" id="2142724at2759"/>
<dbReference type="GO" id="GO:0003676">
    <property type="term" value="F:nucleic acid binding"/>
    <property type="evidence" value="ECO:0007669"/>
    <property type="project" value="InterPro"/>
</dbReference>
<keyword evidence="3" id="KW-1185">Reference proteome</keyword>
<accession>A0A4Q2D6P7</accession>
<dbReference type="Gene3D" id="3.30.420.10">
    <property type="entry name" value="Ribonuclease H-like superfamily/Ribonuclease H"/>
    <property type="match status" value="1"/>
</dbReference>
<organism evidence="2 3">
    <name type="scientific">Candolleomyces aberdarensis</name>
    <dbReference type="NCBI Taxonomy" id="2316362"/>
    <lineage>
        <taxon>Eukaryota</taxon>
        <taxon>Fungi</taxon>
        <taxon>Dikarya</taxon>
        <taxon>Basidiomycota</taxon>
        <taxon>Agaricomycotina</taxon>
        <taxon>Agaricomycetes</taxon>
        <taxon>Agaricomycetidae</taxon>
        <taxon>Agaricales</taxon>
        <taxon>Agaricineae</taxon>
        <taxon>Psathyrellaceae</taxon>
        <taxon>Candolleomyces</taxon>
    </lineage>
</organism>
<dbReference type="InterPro" id="IPR038717">
    <property type="entry name" value="Tc1-like_DDE_dom"/>
</dbReference>
<comment type="caution">
    <text evidence="2">The sequence shown here is derived from an EMBL/GenBank/DDBJ whole genome shotgun (WGS) entry which is preliminary data.</text>
</comment>
<proteinExistence type="predicted"/>
<evidence type="ECO:0000313" key="2">
    <source>
        <dbReference type="EMBL" id="RXW15147.1"/>
    </source>
</evidence>
<dbReference type="EMBL" id="SDEE01000592">
    <property type="protein sequence ID" value="RXW15147.1"/>
    <property type="molecule type" value="Genomic_DNA"/>
</dbReference>